<protein>
    <recommendedName>
        <fullName evidence="1">Protein kinase domain-containing protein</fullName>
    </recommendedName>
</protein>
<gene>
    <name evidence="2" type="ORF">P175DRAFT_0505470</name>
</gene>
<evidence type="ECO:0000259" key="1">
    <source>
        <dbReference type="PROSITE" id="PS50011"/>
    </source>
</evidence>
<reference evidence="2 3" key="1">
    <citation type="journal article" date="2018" name="Proc. Natl. Acad. Sci. U.S.A.">
        <title>Linking secondary metabolites to gene clusters through genome sequencing of six diverse Aspergillus species.</title>
        <authorList>
            <person name="Kaerboelling I."/>
            <person name="Vesth T.C."/>
            <person name="Frisvad J.C."/>
            <person name="Nybo J.L."/>
            <person name="Theobald S."/>
            <person name="Kuo A."/>
            <person name="Bowyer P."/>
            <person name="Matsuda Y."/>
            <person name="Mondo S."/>
            <person name="Lyhne E.K."/>
            <person name="Kogle M.E."/>
            <person name="Clum A."/>
            <person name="Lipzen A."/>
            <person name="Salamov A."/>
            <person name="Ngan C.Y."/>
            <person name="Daum C."/>
            <person name="Chiniquy J."/>
            <person name="Barry K."/>
            <person name="LaButti K."/>
            <person name="Haridas S."/>
            <person name="Simmons B.A."/>
            <person name="Magnuson J.K."/>
            <person name="Mortensen U.H."/>
            <person name="Larsen T.O."/>
            <person name="Grigoriev I.V."/>
            <person name="Baker S.E."/>
            <person name="Andersen M.R."/>
        </authorList>
    </citation>
    <scope>NUCLEOTIDE SEQUENCE [LARGE SCALE GENOMIC DNA]</scope>
    <source>
        <strain evidence="2 3">IBT 24754</strain>
    </source>
</reference>
<dbReference type="VEuPathDB" id="FungiDB:P175DRAFT_0505470"/>
<comment type="caution">
    <text evidence="2">The sequence shown here is derived from an EMBL/GenBank/DDBJ whole genome shotgun (WGS) entry which is preliminary data.</text>
</comment>
<dbReference type="GeneID" id="63814983"/>
<dbReference type="GO" id="GO:0005524">
    <property type="term" value="F:ATP binding"/>
    <property type="evidence" value="ECO:0007669"/>
    <property type="project" value="InterPro"/>
</dbReference>
<feature type="domain" description="Protein kinase" evidence="1">
    <location>
        <begin position="12"/>
        <end position="223"/>
    </location>
</feature>
<organism evidence="2 3">
    <name type="scientific">Aspergillus ochraceoroseus IBT 24754</name>
    <dbReference type="NCBI Taxonomy" id="1392256"/>
    <lineage>
        <taxon>Eukaryota</taxon>
        <taxon>Fungi</taxon>
        <taxon>Dikarya</taxon>
        <taxon>Ascomycota</taxon>
        <taxon>Pezizomycotina</taxon>
        <taxon>Eurotiomycetes</taxon>
        <taxon>Eurotiomycetidae</taxon>
        <taxon>Eurotiales</taxon>
        <taxon>Aspergillaceae</taxon>
        <taxon>Aspergillus</taxon>
        <taxon>Aspergillus subgen. Nidulantes</taxon>
    </lineage>
</organism>
<dbReference type="Gene3D" id="1.10.510.10">
    <property type="entry name" value="Transferase(Phosphotransferase) domain 1"/>
    <property type="match status" value="1"/>
</dbReference>
<accession>A0A2T5M534</accession>
<dbReference type="OrthoDB" id="4185642at2759"/>
<dbReference type="EMBL" id="MSFN02000001">
    <property type="protein sequence ID" value="PTU23650.1"/>
    <property type="molecule type" value="Genomic_DNA"/>
</dbReference>
<evidence type="ECO:0000313" key="2">
    <source>
        <dbReference type="EMBL" id="PTU23650.1"/>
    </source>
</evidence>
<dbReference type="InterPro" id="IPR011009">
    <property type="entry name" value="Kinase-like_dom_sf"/>
</dbReference>
<evidence type="ECO:0000313" key="3">
    <source>
        <dbReference type="Proteomes" id="UP000244073"/>
    </source>
</evidence>
<dbReference type="RefSeq" id="XP_040755042.1">
    <property type="nucleotide sequence ID" value="XM_040898101.1"/>
</dbReference>
<proteinExistence type="predicted"/>
<name>A0A2T5M534_9EURO</name>
<dbReference type="AlphaFoldDB" id="A0A2T5M534"/>
<dbReference type="GO" id="GO:0004672">
    <property type="term" value="F:protein kinase activity"/>
    <property type="evidence" value="ECO:0007669"/>
    <property type="project" value="InterPro"/>
</dbReference>
<dbReference type="SUPFAM" id="SSF56112">
    <property type="entry name" value="Protein kinase-like (PK-like)"/>
    <property type="match status" value="1"/>
</dbReference>
<sequence>MMEFNNVIPTEINFERRLFSSEFSVIFLVTIRNQKCIMKVHHGRGPRRYYEPEDRELDIHVLETTAYTRLKDKGLCDQGIVPYFLGSIRKFDPSSCQPHLKMFLHDEYLPSALFLEYIPNLEMIQLHNYTQQRMHNILSGIREIHNALVQHNDPKPRNMMVVGNERVVWIDFDRAETYDEEQITDEQRYLLQEEEEIVIGFKECIEADCTKGKLDEAYLFYCT</sequence>
<dbReference type="Proteomes" id="UP000244073">
    <property type="component" value="Unassembled WGS sequence"/>
</dbReference>
<dbReference type="PROSITE" id="PS50011">
    <property type="entry name" value="PROTEIN_KINASE_DOM"/>
    <property type="match status" value="1"/>
</dbReference>
<dbReference type="InterPro" id="IPR000719">
    <property type="entry name" value="Prot_kinase_dom"/>
</dbReference>